<keyword evidence="3" id="KW-0732">Signal</keyword>
<protein>
    <recommendedName>
        <fullName evidence="4">CN hydrolase domain-containing protein</fullName>
    </recommendedName>
</protein>
<dbReference type="InterPro" id="IPR003010">
    <property type="entry name" value="C-N_Hydrolase"/>
</dbReference>
<evidence type="ECO:0000256" key="1">
    <source>
        <dbReference type="ARBA" id="ARBA00008225"/>
    </source>
</evidence>
<dbReference type="EMBL" id="GEZM01073722">
    <property type="protein sequence ID" value="JAV64915.1"/>
    <property type="molecule type" value="Transcribed_RNA"/>
</dbReference>
<accession>A0A1Y1KYZ7</accession>
<dbReference type="Pfam" id="PF19018">
    <property type="entry name" value="Vanin_C"/>
    <property type="match status" value="1"/>
</dbReference>
<dbReference type="PANTHER" id="PTHR10609:SF14">
    <property type="entry name" value="BIOTINIDASE"/>
    <property type="match status" value="1"/>
</dbReference>
<name>A0A1Y1KYZ7_PHOPY</name>
<dbReference type="InterPro" id="IPR043957">
    <property type="entry name" value="Vanin_C"/>
</dbReference>
<dbReference type="PANTHER" id="PTHR10609">
    <property type="entry name" value="BIOTINIDASE-RELATED"/>
    <property type="match status" value="1"/>
</dbReference>
<feature type="chain" id="PRO_5011907305" description="CN hydrolase domain-containing protein" evidence="3">
    <location>
        <begin position="19"/>
        <end position="519"/>
    </location>
</feature>
<dbReference type="EMBL" id="GEZM01073721">
    <property type="protein sequence ID" value="JAV64916.1"/>
    <property type="molecule type" value="Transcribed_RNA"/>
</dbReference>
<dbReference type="PROSITE" id="PS50263">
    <property type="entry name" value="CN_HYDROLASE"/>
    <property type="match status" value="1"/>
</dbReference>
<evidence type="ECO:0000256" key="2">
    <source>
        <dbReference type="ARBA" id="ARBA00022801"/>
    </source>
</evidence>
<comment type="similarity">
    <text evidence="1">Belongs to the carbon-nitrogen hydrolase superfamily. BTD/VNN family.</text>
</comment>
<reference evidence="5" key="1">
    <citation type="journal article" date="2016" name="Sci. Rep.">
        <title>Molecular characterization of firefly nuptial gifts: a multi-omics approach sheds light on postcopulatory sexual selection.</title>
        <authorList>
            <person name="Al-Wathiqui N."/>
            <person name="Fallon T.R."/>
            <person name="South A."/>
            <person name="Weng J.K."/>
            <person name="Lewis S.M."/>
        </authorList>
    </citation>
    <scope>NUCLEOTIDE SEQUENCE</scope>
</reference>
<proteinExistence type="inferred from homology"/>
<dbReference type="InterPro" id="IPR036526">
    <property type="entry name" value="C-N_Hydrolase_sf"/>
</dbReference>
<dbReference type="Pfam" id="PF00795">
    <property type="entry name" value="CN_hydrolase"/>
    <property type="match status" value="1"/>
</dbReference>
<dbReference type="AlphaFoldDB" id="A0A1Y1KYZ7"/>
<dbReference type="InterPro" id="IPR040154">
    <property type="entry name" value="Biotinidase/VNN"/>
</dbReference>
<evidence type="ECO:0000259" key="4">
    <source>
        <dbReference type="PROSITE" id="PS50263"/>
    </source>
</evidence>
<dbReference type="SUPFAM" id="SSF56317">
    <property type="entry name" value="Carbon-nitrogen hydrolase"/>
    <property type="match status" value="1"/>
</dbReference>
<organism evidence="5">
    <name type="scientific">Photinus pyralis</name>
    <name type="common">Common eastern firefly</name>
    <name type="synonym">Lampyris pyralis</name>
    <dbReference type="NCBI Taxonomy" id="7054"/>
    <lineage>
        <taxon>Eukaryota</taxon>
        <taxon>Metazoa</taxon>
        <taxon>Ecdysozoa</taxon>
        <taxon>Arthropoda</taxon>
        <taxon>Hexapoda</taxon>
        <taxon>Insecta</taxon>
        <taxon>Pterygota</taxon>
        <taxon>Neoptera</taxon>
        <taxon>Endopterygota</taxon>
        <taxon>Coleoptera</taxon>
        <taxon>Polyphaga</taxon>
        <taxon>Elateriformia</taxon>
        <taxon>Elateroidea</taxon>
        <taxon>Lampyridae</taxon>
        <taxon>Lampyrinae</taxon>
        <taxon>Photinus</taxon>
    </lineage>
</organism>
<keyword evidence="2" id="KW-0378">Hydrolase</keyword>
<sequence length="519" mass="57903">MLFTSVVIFAFSFTTSGAKDTYKAAVLEHYPIKDTNSYEDLVNTAKLYLNYIEDAAREQADIIVFPEDGLTASVNSEDSLWASSTKVPNPEQKISPCDDRTGIYSEFLVEFSCASKMHRIYSVMNLVEAVENRTGGRPILYNSNVVFDRNGTVIARHRKINLYEEYYYQPGLNTITTFTTDFGVTFGTFICFDIFFQSPADDLLKKANVTDIAFSTSWYQELPFFIGNSVQHAYAVLNGVNFLASGMSDLDLGMGGSGIYSANGDVLAAFISGKNDSKLLIADVPKVKTRRDSSNRCHKGGGNPKSSFAPHINLRETLPARLKNHTLQSIDLNEPYIYRTVCGSTKFCCTFNAGIRRTSDEVPTYSYKLLAYDGVTQLDEKSLGFRQCAIIACANSSVESCGHRNEKPPTGIYFEDLSITGSFENIESRYMPLTVTYDLLPANHYVFCKKNDSSKVDVSMYTTRAMDDLMTFGILGRAFQNDNKPPGRMTYANSSNKTKANTLRVVLLLAMFYVNPFSF</sequence>
<dbReference type="Gene3D" id="3.60.110.10">
    <property type="entry name" value="Carbon-nitrogen hydrolase"/>
    <property type="match status" value="1"/>
</dbReference>
<evidence type="ECO:0000313" key="5">
    <source>
        <dbReference type="EMBL" id="JAV64915.1"/>
    </source>
</evidence>
<dbReference type="GO" id="GO:0016787">
    <property type="term" value="F:hydrolase activity"/>
    <property type="evidence" value="ECO:0007669"/>
    <property type="project" value="UniProtKB-KW"/>
</dbReference>
<feature type="domain" description="CN hydrolase" evidence="4">
    <location>
        <begin position="22"/>
        <end position="286"/>
    </location>
</feature>
<evidence type="ECO:0000256" key="3">
    <source>
        <dbReference type="SAM" id="SignalP"/>
    </source>
</evidence>
<feature type="signal peptide" evidence="3">
    <location>
        <begin position="1"/>
        <end position="18"/>
    </location>
</feature>